<dbReference type="InterPro" id="IPR050109">
    <property type="entry name" value="HTH-type_TetR-like_transc_reg"/>
</dbReference>
<dbReference type="Proteomes" id="UP000562984">
    <property type="component" value="Unassembled WGS sequence"/>
</dbReference>
<dbReference type="PANTHER" id="PTHR30055:SF234">
    <property type="entry name" value="HTH-TYPE TRANSCRIPTIONAL REGULATOR BETI"/>
    <property type="match status" value="1"/>
</dbReference>
<evidence type="ECO:0000256" key="3">
    <source>
        <dbReference type="ARBA" id="ARBA00023163"/>
    </source>
</evidence>
<evidence type="ECO:0000256" key="2">
    <source>
        <dbReference type="ARBA" id="ARBA00023125"/>
    </source>
</evidence>
<evidence type="ECO:0000256" key="1">
    <source>
        <dbReference type="ARBA" id="ARBA00023015"/>
    </source>
</evidence>
<name>A0A849ABX4_9ACTN</name>
<dbReference type="PANTHER" id="PTHR30055">
    <property type="entry name" value="HTH-TYPE TRANSCRIPTIONAL REGULATOR RUTR"/>
    <property type="match status" value="1"/>
</dbReference>
<dbReference type="Pfam" id="PF17937">
    <property type="entry name" value="TetR_C_28"/>
    <property type="match status" value="1"/>
</dbReference>
<dbReference type="Gene3D" id="1.10.357.10">
    <property type="entry name" value="Tetracycline Repressor, domain 2"/>
    <property type="match status" value="1"/>
</dbReference>
<dbReference type="InterPro" id="IPR009057">
    <property type="entry name" value="Homeodomain-like_sf"/>
</dbReference>
<gene>
    <name evidence="6" type="ORF">HKD39_13150</name>
</gene>
<feature type="DNA-binding region" description="H-T-H motif" evidence="4">
    <location>
        <begin position="30"/>
        <end position="49"/>
    </location>
</feature>
<dbReference type="GO" id="GO:0003700">
    <property type="term" value="F:DNA-binding transcription factor activity"/>
    <property type="evidence" value="ECO:0007669"/>
    <property type="project" value="TreeGrafter"/>
</dbReference>
<dbReference type="SUPFAM" id="SSF46689">
    <property type="entry name" value="Homeodomain-like"/>
    <property type="match status" value="1"/>
</dbReference>
<dbReference type="PROSITE" id="PS50977">
    <property type="entry name" value="HTH_TETR_2"/>
    <property type="match status" value="1"/>
</dbReference>
<dbReference type="SUPFAM" id="SSF48498">
    <property type="entry name" value="Tetracyclin repressor-like, C-terminal domain"/>
    <property type="match status" value="1"/>
</dbReference>
<dbReference type="GO" id="GO:0000976">
    <property type="term" value="F:transcription cis-regulatory region binding"/>
    <property type="evidence" value="ECO:0007669"/>
    <property type="project" value="TreeGrafter"/>
</dbReference>
<dbReference type="InterPro" id="IPR001647">
    <property type="entry name" value="HTH_TetR"/>
</dbReference>
<accession>A0A849ABX4</accession>
<dbReference type="InterPro" id="IPR036271">
    <property type="entry name" value="Tet_transcr_reg_TetR-rel_C_sf"/>
</dbReference>
<dbReference type="AlphaFoldDB" id="A0A849ABX4"/>
<evidence type="ECO:0000256" key="4">
    <source>
        <dbReference type="PROSITE-ProRule" id="PRU00335"/>
    </source>
</evidence>
<dbReference type="Pfam" id="PF00440">
    <property type="entry name" value="TetR_N"/>
    <property type="match status" value="1"/>
</dbReference>
<reference evidence="6 7" key="1">
    <citation type="submission" date="2020-05" db="EMBL/GenBank/DDBJ databases">
        <title>Nakamurella sp. DB0629 isolated from air conditioner.</title>
        <authorList>
            <person name="Kim D.H."/>
            <person name="Kim D.-U."/>
        </authorList>
    </citation>
    <scope>NUCLEOTIDE SEQUENCE [LARGE SCALE GENOMIC DNA]</scope>
    <source>
        <strain evidence="6 7">DB0629</strain>
    </source>
</reference>
<evidence type="ECO:0000259" key="5">
    <source>
        <dbReference type="PROSITE" id="PS50977"/>
    </source>
</evidence>
<organism evidence="6 7">
    <name type="scientific">Nakamurella aerolata</name>
    <dbReference type="NCBI Taxonomy" id="1656892"/>
    <lineage>
        <taxon>Bacteria</taxon>
        <taxon>Bacillati</taxon>
        <taxon>Actinomycetota</taxon>
        <taxon>Actinomycetes</taxon>
        <taxon>Nakamurellales</taxon>
        <taxon>Nakamurellaceae</taxon>
        <taxon>Nakamurella</taxon>
    </lineage>
</organism>
<keyword evidence="7" id="KW-1185">Reference proteome</keyword>
<proteinExistence type="predicted"/>
<keyword evidence="3" id="KW-0804">Transcription</keyword>
<comment type="caution">
    <text evidence="6">The sequence shown here is derived from an EMBL/GenBank/DDBJ whole genome shotgun (WGS) entry which is preliminary data.</text>
</comment>
<dbReference type="EMBL" id="JABEND010000007">
    <property type="protein sequence ID" value="NNG36638.1"/>
    <property type="molecule type" value="Genomic_DNA"/>
</dbReference>
<dbReference type="InterPro" id="IPR041479">
    <property type="entry name" value="TetR_CgmR_C"/>
</dbReference>
<feature type="domain" description="HTH tetR-type" evidence="5">
    <location>
        <begin position="7"/>
        <end position="67"/>
    </location>
</feature>
<keyword evidence="2 4" id="KW-0238">DNA-binding</keyword>
<protein>
    <submittedName>
        <fullName evidence="6">TetR/AcrR family transcriptional regulator</fullName>
    </submittedName>
</protein>
<evidence type="ECO:0000313" key="6">
    <source>
        <dbReference type="EMBL" id="NNG36638.1"/>
    </source>
</evidence>
<dbReference type="RefSeq" id="WP_171200328.1">
    <property type="nucleotide sequence ID" value="NZ_JABEND010000007.1"/>
</dbReference>
<keyword evidence="1" id="KW-0805">Transcription regulation</keyword>
<evidence type="ECO:0000313" key="7">
    <source>
        <dbReference type="Proteomes" id="UP000562984"/>
    </source>
</evidence>
<sequence>MEHRRSAEVRSDILRATARVVARDGAEKLTVNSAAKEACLSVGGLRYHFPSKRELLVGLVAHTVDGFDQAIAAAGTAPGDRTMAYIAATLTDSGDCEPAAALVAAAAVDSSLLDVLRQHFRRWQTALDDDGVDPAIATLVRLTMDGWWLAAFLKLAPPGRRRTAEIRTQLEHLVAQGVKGV</sequence>